<gene>
    <name evidence="1" type="ORF">C8A05DRAFT_39719</name>
</gene>
<name>A0AAN6RMZ3_9PEZI</name>
<dbReference type="EMBL" id="MU856426">
    <property type="protein sequence ID" value="KAK3896735.1"/>
    <property type="molecule type" value="Genomic_DNA"/>
</dbReference>
<dbReference type="Proteomes" id="UP001303889">
    <property type="component" value="Unassembled WGS sequence"/>
</dbReference>
<dbReference type="InterPro" id="IPR025213">
    <property type="entry name" value="Sim4_Fta2"/>
</dbReference>
<protein>
    <submittedName>
        <fullName evidence="1">Uncharacterized protein</fullName>
    </submittedName>
</protein>
<evidence type="ECO:0000313" key="1">
    <source>
        <dbReference type="EMBL" id="KAK3896735.1"/>
    </source>
</evidence>
<keyword evidence="2" id="KW-1185">Reference proteome</keyword>
<evidence type="ECO:0000313" key="2">
    <source>
        <dbReference type="Proteomes" id="UP001303889"/>
    </source>
</evidence>
<proteinExistence type="predicted"/>
<sequence length="323" mass="37123">MSGHGLSSPRAFLKWLKPGGNWVLGTAGLGPAWAVADFFELLKDQLRRLYFVSFSRRRVFADRNLRGERGAATPAVQAIYREHGWPDLERFRRDECLRAVEAALQARFPGIAQNLYVEYFDPFNCECRAYGRLRQEGQAEVAHRAEHHRVPSPGSDADENQLAIDEFWNRHAQHRGLPVRAIVKHLADNRDPTANQARDMWADLQALHSLGIFVRDTHAGNYMGAKLVDFSRAWTMYHPAMDQIAARTAQELLLGEVQKLIEAYCQFDSRADPLAIPPDLEAYGAGKLDQYRNWPWAYRWRKWEEDGDGADEYRKRLFKEPDA</sequence>
<organism evidence="1 2">
    <name type="scientific">Staphylotrichum tortipilum</name>
    <dbReference type="NCBI Taxonomy" id="2831512"/>
    <lineage>
        <taxon>Eukaryota</taxon>
        <taxon>Fungi</taxon>
        <taxon>Dikarya</taxon>
        <taxon>Ascomycota</taxon>
        <taxon>Pezizomycotina</taxon>
        <taxon>Sordariomycetes</taxon>
        <taxon>Sordariomycetidae</taxon>
        <taxon>Sordariales</taxon>
        <taxon>Chaetomiaceae</taxon>
        <taxon>Staphylotrichum</taxon>
    </lineage>
</organism>
<dbReference type="AlphaFoldDB" id="A0AAN6RMZ3"/>
<reference evidence="1" key="1">
    <citation type="journal article" date="2023" name="Mol. Phylogenet. Evol.">
        <title>Genome-scale phylogeny and comparative genomics of the fungal order Sordariales.</title>
        <authorList>
            <person name="Hensen N."/>
            <person name="Bonometti L."/>
            <person name="Westerberg I."/>
            <person name="Brannstrom I.O."/>
            <person name="Guillou S."/>
            <person name="Cros-Aarteil S."/>
            <person name="Calhoun S."/>
            <person name="Haridas S."/>
            <person name="Kuo A."/>
            <person name="Mondo S."/>
            <person name="Pangilinan J."/>
            <person name="Riley R."/>
            <person name="LaButti K."/>
            <person name="Andreopoulos B."/>
            <person name="Lipzen A."/>
            <person name="Chen C."/>
            <person name="Yan M."/>
            <person name="Daum C."/>
            <person name="Ng V."/>
            <person name="Clum A."/>
            <person name="Steindorff A."/>
            <person name="Ohm R.A."/>
            <person name="Martin F."/>
            <person name="Silar P."/>
            <person name="Natvig D.O."/>
            <person name="Lalanne C."/>
            <person name="Gautier V."/>
            <person name="Ament-Velasquez S.L."/>
            <person name="Kruys A."/>
            <person name="Hutchinson M.I."/>
            <person name="Powell A.J."/>
            <person name="Barry K."/>
            <person name="Miller A.N."/>
            <person name="Grigoriev I.V."/>
            <person name="Debuchy R."/>
            <person name="Gladieux P."/>
            <person name="Hiltunen Thoren M."/>
            <person name="Johannesson H."/>
        </authorList>
    </citation>
    <scope>NUCLEOTIDE SEQUENCE</scope>
    <source>
        <strain evidence="1">CBS 103.79</strain>
    </source>
</reference>
<reference evidence="1" key="2">
    <citation type="submission" date="2023-05" db="EMBL/GenBank/DDBJ databases">
        <authorList>
            <consortium name="Lawrence Berkeley National Laboratory"/>
            <person name="Steindorff A."/>
            <person name="Hensen N."/>
            <person name="Bonometti L."/>
            <person name="Westerberg I."/>
            <person name="Brannstrom I.O."/>
            <person name="Guillou S."/>
            <person name="Cros-Aarteil S."/>
            <person name="Calhoun S."/>
            <person name="Haridas S."/>
            <person name="Kuo A."/>
            <person name="Mondo S."/>
            <person name="Pangilinan J."/>
            <person name="Riley R."/>
            <person name="Labutti K."/>
            <person name="Andreopoulos B."/>
            <person name="Lipzen A."/>
            <person name="Chen C."/>
            <person name="Yanf M."/>
            <person name="Daum C."/>
            <person name="Ng V."/>
            <person name="Clum A."/>
            <person name="Ohm R."/>
            <person name="Martin F."/>
            <person name="Silar P."/>
            <person name="Natvig D."/>
            <person name="Lalanne C."/>
            <person name="Gautier V."/>
            <person name="Ament-Velasquez S.L."/>
            <person name="Kruys A."/>
            <person name="Hutchinson M.I."/>
            <person name="Powell A.J."/>
            <person name="Barry K."/>
            <person name="Miller A.N."/>
            <person name="Grigoriev I.V."/>
            <person name="Debuchy R."/>
            <person name="Gladieux P."/>
            <person name="Thoren M.H."/>
            <person name="Johannesson H."/>
        </authorList>
    </citation>
    <scope>NUCLEOTIDE SEQUENCE</scope>
    <source>
        <strain evidence="1">CBS 103.79</strain>
    </source>
</reference>
<dbReference type="Pfam" id="PF13095">
    <property type="entry name" value="FTA2"/>
    <property type="match status" value="1"/>
</dbReference>
<comment type="caution">
    <text evidence="1">The sequence shown here is derived from an EMBL/GenBank/DDBJ whole genome shotgun (WGS) entry which is preliminary data.</text>
</comment>
<accession>A0AAN6RMZ3</accession>